<dbReference type="Gene3D" id="1.10.555.10">
    <property type="entry name" value="Rho GTPase activation protein"/>
    <property type="match status" value="1"/>
</dbReference>
<dbReference type="EMBL" id="HG937693">
    <property type="protein sequence ID" value="CDP35292.1"/>
    <property type="molecule type" value="Genomic_DNA"/>
</dbReference>
<dbReference type="GO" id="GO:0005096">
    <property type="term" value="F:GTPase activator activity"/>
    <property type="evidence" value="ECO:0007669"/>
    <property type="project" value="UniProtKB-KW"/>
</dbReference>
<feature type="compositionally biased region" description="Polar residues" evidence="2">
    <location>
        <begin position="18"/>
        <end position="27"/>
    </location>
</feature>
<feature type="domain" description="Rho-GAP" evidence="3">
    <location>
        <begin position="418"/>
        <end position="474"/>
    </location>
</feature>
<feature type="compositionally biased region" description="Low complexity" evidence="2">
    <location>
        <begin position="308"/>
        <end position="320"/>
    </location>
</feature>
<dbReference type="PANTHER" id="PTHR23176:SF129">
    <property type="entry name" value="RHO GTPASE ACTIVATING PROTEIN AT 16F, ISOFORM E-RELATED"/>
    <property type="match status" value="1"/>
</dbReference>
<dbReference type="PROSITE" id="PS50238">
    <property type="entry name" value="RHOGAP"/>
    <property type="match status" value="1"/>
</dbReference>
<feature type="compositionally biased region" description="Low complexity" evidence="2">
    <location>
        <begin position="358"/>
        <end position="367"/>
    </location>
</feature>
<dbReference type="AlphaFoldDB" id="A0A060T8T7"/>
<dbReference type="InterPro" id="IPR008936">
    <property type="entry name" value="Rho_GTPase_activation_prot"/>
</dbReference>
<name>A0A060T8T7_BLAAD</name>
<evidence type="ECO:0000256" key="2">
    <source>
        <dbReference type="SAM" id="MobiDB-lite"/>
    </source>
</evidence>
<protein>
    <submittedName>
        <fullName evidence="4">ARAD1C32010p</fullName>
    </submittedName>
</protein>
<dbReference type="GO" id="GO:0005938">
    <property type="term" value="C:cell cortex"/>
    <property type="evidence" value="ECO:0007669"/>
    <property type="project" value="UniProtKB-ARBA"/>
</dbReference>
<gene>
    <name evidence="4" type="ORF">GNLVRS02_ARAD1C32010g</name>
</gene>
<dbReference type="Pfam" id="PF00620">
    <property type="entry name" value="RhoGAP"/>
    <property type="match status" value="1"/>
</dbReference>
<feature type="region of interest" description="Disordered" evidence="2">
    <location>
        <begin position="303"/>
        <end position="367"/>
    </location>
</feature>
<accession>A0A060T8T7</accession>
<feature type="region of interest" description="Disordered" evidence="2">
    <location>
        <begin position="12"/>
        <end position="209"/>
    </location>
</feature>
<feature type="compositionally biased region" description="Low complexity" evidence="2">
    <location>
        <begin position="82"/>
        <end position="107"/>
    </location>
</feature>
<reference evidence="4" key="1">
    <citation type="submission" date="2014-02" db="EMBL/GenBank/DDBJ databases">
        <authorList>
            <person name="Genoscope - CEA"/>
        </authorList>
    </citation>
    <scope>NUCLEOTIDE SEQUENCE</scope>
    <source>
        <strain evidence="4">LS3</strain>
    </source>
</reference>
<proteinExistence type="predicted"/>
<feature type="compositionally biased region" description="Polar residues" evidence="2">
    <location>
        <begin position="236"/>
        <end position="246"/>
    </location>
</feature>
<feature type="compositionally biased region" description="Basic and acidic residues" evidence="2">
    <location>
        <begin position="197"/>
        <end position="209"/>
    </location>
</feature>
<feature type="compositionally biased region" description="Low complexity" evidence="2">
    <location>
        <begin position="28"/>
        <end position="45"/>
    </location>
</feature>
<keyword evidence="1" id="KW-0343">GTPase activation</keyword>
<evidence type="ECO:0000313" key="4">
    <source>
        <dbReference type="EMBL" id="CDP35292.1"/>
    </source>
</evidence>
<dbReference type="GO" id="GO:0005933">
    <property type="term" value="C:cellular bud"/>
    <property type="evidence" value="ECO:0007669"/>
    <property type="project" value="UniProtKB-ARBA"/>
</dbReference>
<dbReference type="InterPro" id="IPR050729">
    <property type="entry name" value="Rho-GAP"/>
</dbReference>
<feature type="compositionally biased region" description="Basic and acidic residues" evidence="2">
    <location>
        <begin position="62"/>
        <end position="81"/>
    </location>
</feature>
<evidence type="ECO:0000259" key="3">
    <source>
        <dbReference type="PROSITE" id="PS50238"/>
    </source>
</evidence>
<feature type="compositionally biased region" description="Polar residues" evidence="2">
    <location>
        <begin position="115"/>
        <end position="138"/>
    </location>
</feature>
<dbReference type="GO" id="GO:0007165">
    <property type="term" value="P:signal transduction"/>
    <property type="evidence" value="ECO:0007669"/>
    <property type="project" value="InterPro"/>
</dbReference>
<evidence type="ECO:0000256" key="1">
    <source>
        <dbReference type="ARBA" id="ARBA00022468"/>
    </source>
</evidence>
<dbReference type="InterPro" id="IPR000198">
    <property type="entry name" value="RhoGAP_dom"/>
</dbReference>
<dbReference type="SUPFAM" id="SSF48350">
    <property type="entry name" value="GTPase activation domain, GAP"/>
    <property type="match status" value="1"/>
</dbReference>
<organism evidence="4">
    <name type="scientific">Blastobotrys adeninivorans</name>
    <name type="common">Yeast</name>
    <name type="synonym">Arxula adeninivorans</name>
    <dbReference type="NCBI Taxonomy" id="409370"/>
    <lineage>
        <taxon>Eukaryota</taxon>
        <taxon>Fungi</taxon>
        <taxon>Dikarya</taxon>
        <taxon>Ascomycota</taxon>
        <taxon>Saccharomycotina</taxon>
        <taxon>Dipodascomycetes</taxon>
        <taxon>Dipodascales</taxon>
        <taxon>Trichomonascaceae</taxon>
        <taxon>Blastobotrys</taxon>
    </lineage>
</organism>
<reference evidence="4" key="2">
    <citation type="submission" date="2014-06" db="EMBL/GenBank/DDBJ databases">
        <title>The complete genome of Blastobotrys (Arxula) adeninivorans LS3 - a yeast of biotechnological interest.</title>
        <authorList>
            <person name="Kunze G."/>
            <person name="Gaillardin C."/>
            <person name="Czernicka M."/>
            <person name="Durrens P."/>
            <person name="Martin T."/>
            <person name="Boer E."/>
            <person name="Gabaldon T."/>
            <person name="Cruz J."/>
            <person name="Talla E."/>
            <person name="Marck C."/>
            <person name="Goffeau A."/>
            <person name="Barbe V."/>
            <person name="Baret P."/>
            <person name="Baronian K."/>
            <person name="Beier S."/>
            <person name="Bleykasten C."/>
            <person name="Bode R."/>
            <person name="Casaregola S."/>
            <person name="Despons L."/>
            <person name="Fairhead C."/>
            <person name="Giersberg M."/>
            <person name="Gierski P."/>
            <person name="Hahnel U."/>
            <person name="Hartmann A."/>
            <person name="Jankowska D."/>
            <person name="Jubin C."/>
            <person name="Jung P."/>
            <person name="Lafontaine I."/>
            <person name="Leh-Louis V."/>
            <person name="Lemaire M."/>
            <person name="Marcet-Houben M."/>
            <person name="Mascher M."/>
            <person name="Morel G."/>
            <person name="Richard G.-F."/>
            <person name="Riechen J."/>
            <person name="Sacerdot C."/>
            <person name="Sarkar A."/>
            <person name="Savel G."/>
            <person name="Schacherer J."/>
            <person name="Sherman D."/>
            <person name="Straub M.-L."/>
            <person name="Stein N."/>
            <person name="Thierry A."/>
            <person name="Trautwein-Schult A."/>
            <person name="Westhof E."/>
            <person name="Worch S."/>
            <person name="Dujon B."/>
            <person name="Souciet J.-L."/>
            <person name="Wincker P."/>
            <person name="Scholz U."/>
            <person name="Neuveglise N."/>
        </authorList>
    </citation>
    <scope>NUCLEOTIDE SEQUENCE</scope>
    <source>
        <strain evidence="4">LS3</strain>
    </source>
</reference>
<sequence>MKRSDIALAVVGGVRVQPATSSGASVRTNKTSYSTKSGSYTMSTSFSENIRFGKNKKKDKKDKKEKSSKSADRKNSEDRASRASISSSSSFMRRRLSVSTVGSVTSSFHAPPPSESESTDQNPQLTSENSMSEQSQASADPPIVSGEEKGEQQQQDDNASKPEEPANPEPNASVTKVPPQPAKLSIPTPPESPAFDPCDRPISDVGDRRTMSDAACKAVDGRLATMPQLRAECRSESSAGTGQSGIRDNIRPASPAPGEEKIEHQHYMTASKGSGPIIITNGALPPPKRILGFRQQTYVVAPESPTQAPVKSNSSSASPSVSPPASPVVSGSASTTSNDDRLAGLLRSWRRRERDRAASSGSAATSTFKKPMEDVPEVVGPYPVFGIPLEQAVSLNVPWWPTDILAEDNAFDEQICDPEYQHFVPLVVLKCIKFIVRYGLDEEGIFRISGSSAQVAALREKFIKGKFKPISLCL</sequence>
<feature type="region of interest" description="Disordered" evidence="2">
    <location>
        <begin position="231"/>
        <end position="258"/>
    </location>
</feature>
<dbReference type="PANTHER" id="PTHR23176">
    <property type="entry name" value="RHO/RAC/CDC GTPASE-ACTIVATING PROTEIN"/>
    <property type="match status" value="1"/>
</dbReference>